<name>Q8H466_ORYSJ</name>
<organism evidence="2 3">
    <name type="scientific">Oryza sativa subsp. japonica</name>
    <name type="common">Rice</name>
    <dbReference type="NCBI Taxonomy" id="39947"/>
    <lineage>
        <taxon>Eukaryota</taxon>
        <taxon>Viridiplantae</taxon>
        <taxon>Streptophyta</taxon>
        <taxon>Embryophyta</taxon>
        <taxon>Tracheophyta</taxon>
        <taxon>Spermatophyta</taxon>
        <taxon>Magnoliopsida</taxon>
        <taxon>Liliopsida</taxon>
        <taxon>Poales</taxon>
        <taxon>Poaceae</taxon>
        <taxon>BOP clade</taxon>
        <taxon>Oryzoideae</taxon>
        <taxon>Oryzeae</taxon>
        <taxon>Oryzinae</taxon>
        <taxon>Oryza</taxon>
        <taxon>Oryza sativa</taxon>
    </lineage>
</organism>
<feature type="compositionally biased region" description="Polar residues" evidence="1">
    <location>
        <begin position="93"/>
        <end position="104"/>
    </location>
</feature>
<dbReference type="Proteomes" id="UP000000763">
    <property type="component" value="Chromosome 7"/>
</dbReference>
<gene>
    <name evidence="2" type="primary">P0470D12.129</name>
</gene>
<feature type="region of interest" description="Disordered" evidence="1">
    <location>
        <begin position="80"/>
        <end position="106"/>
    </location>
</feature>
<dbReference type="AlphaFoldDB" id="Q8H466"/>
<evidence type="ECO:0000313" key="3">
    <source>
        <dbReference type="Proteomes" id="UP000000763"/>
    </source>
</evidence>
<feature type="region of interest" description="Disordered" evidence="1">
    <location>
        <begin position="126"/>
        <end position="223"/>
    </location>
</feature>
<evidence type="ECO:0000313" key="2">
    <source>
        <dbReference type="EMBL" id="BAC15994.1"/>
    </source>
</evidence>
<protein>
    <submittedName>
        <fullName evidence="2">Uncharacterized protein</fullName>
    </submittedName>
</protein>
<sequence>MVSITISLGFFAGLDGDELLEEEERQVVIGDEHVAADVRHHVQRAVAAEHRVVVCVSAAADHLRRPHHLQQTTREHPLVNITGKNLSPRHSPARSTAATNSSTGLRGDGCVADGCSPGCGGSSWTDDGGAPLLSSRDEGSAQPAQPAVGLGSSPAARSRLRARPPPASAPIPPSAAISATGRPSASIPRPPAVRSHPRRRPPVGVCSSSAAASAAARRRLRAR</sequence>
<proteinExistence type="predicted"/>
<dbReference type="EMBL" id="AP004300">
    <property type="protein sequence ID" value="BAC15994.1"/>
    <property type="molecule type" value="Genomic_DNA"/>
</dbReference>
<accession>Q8H466</accession>
<feature type="compositionally biased region" description="Pro residues" evidence="1">
    <location>
        <begin position="163"/>
        <end position="173"/>
    </location>
</feature>
<reference evidence="3" key="1">
    <citation type="journal article" date="2005" name="Nature">
        <title>The map-based sequence of the rice genome.</title>
        <authorList>
            <consortium name="International rice genome sequencing project (IRGSP)"/>
            <person name="Matsumoto T."/>
            <person name="Wu J."/>
            <person name="Kanamori H."/>
            <person name="Katayose Y."/>
            <person name="Fujisawa M."/>
            <person name="Namiki N."/>
            <person name="Mizuno H."/>
            <person name="Yamamoto K."/>
            <person name="Antonio B.A."/>
            <person name="Baba T."/>
            <person name="Sakata K."/>
            <person name="Nagamura Y."/>
            <person name="Aoki H."/>
            <person name="Arikawa K."/>
            <person name="Arita K."/>
            <person name="Bito T."/>
            <person name="Chiden Y."/>
            <person name="Fujitsuka N."/>
            <person name="Fukunaka R."/>
            <person name="Hamada M."/>
            <person name="Harada C."/>
            <person name="Hayashi A."/>
            <person name="Hijishita S."/>
            <person name="Honda M."/>
            <person name="Hosokawa S."/>
            <person name="Ichikawa Y."/>
            <person name="Idonuma A."/>
            <person name="Iijima M."/>
            <person name="Ikeda M."/>
            <person name="Ikeno M."/>
            <person name="Ito K."/>
            <person name="Ito S."/>
            <person name="Ito T."/>
            <person name="Ito Y."/>
            <person name="Ito Y."/>
            <person name="Iwabuchi A."/>
            <person name="Kamiya K."/>
            <person name="Karasawa W."/>
            <person name="Kurita K."/>
            <person name="Katagiri S."/>
            <person name="Kikuta A."/>
            <person name="Kobayashi H."/>
            <person name="Kobayashi N."/>
            <person name="Machita K."/>
            <person name="Maehara T."/>
            <person name="Masukawa M."/>
            <person name="Mizubayashi T."/>
            <person name="Mukai Y."/>
            <person name="Nagasaki H."/>
            <person name="Nagata Y."/>
            <person name="Naito S."/>
            <person name="Nakashima M."/>
            <person name="Nakama Y."/>
            <person name="Nakamichi Y."/>
            <person name="Nakamura M."/>
            <person name="Meguro A."/>
            <person name="Negishi M."/>
            <person name="Ohta I."/>
            <person name="Ohta T."/>
            <person name="Okamoto M."/>
            <person name="Ono N."/>
            <person name="Saji S."/>
            <person name="Sakaguchi M."/>
            <person name="Sakai K."/>
            <person name="Shibata M."/>
            <person name="Shimokawa T."/>
            <person name="Song J."/>
            <person name="Takazaki Y."/>
            <person name="Terasawa K."/>
            <person name="Tsugane M."/>
            <person name="Tsuji K."/>
            <person name="Ueda S."/>
            <person name="Waki K."/>
            <person name="Yamagata H."/>
            <person name="Yamamoto M."/>
            <person name="Yamamoto S."/>
            <person name="Yamane H."/>
            <person name="Yoshiki S."/>
            <person name="Yoshihara R."/>
            <person name="Yukawa K."/>
            <person name="Zhong H."/>
            <person name="Yano M."/>
            <person name="Yuan Q."/>
            <person name="Ouyang S."/>
            <person name="Liu J."/>
            <person name="Jones K.M."/>
            <person name="Gansberger K."/>
            <person name="Moffat K."/>
            <person name="Hill J."/>
            <person name="Bera J."/>
            <person name="Fadrosh D."/>
            <person name="Jin S."/>
            <person name="Johri S."/>
            <person name="Kim M."/>
            <person name="Overton L."/>
            <person name="Reardon M."/>
            <person name="Tsitrin T."/>
            <person name="Vuong H."/>
            <person name="Weaver B."/>
            <person name="Ciecko A."/>
            <person name="Tallon L."/>
            <person name="Jackson J."/>
            <person name="Pai G."/>
            <person name="Aken S.V."/>
            <person name="Utterback T."/>
            <person name="Reidmuller S."/>
            <person name="Feldblyum T."/>
            <person name="Hsiao J."/>
            <person name="Zismann V."/>
            <person name="Iobst S."/>
            <person name="de Vazeille A.R."/>
            <person name="Buell C.R."/>
            <person name="Ying K."/>
            <person name="Li Y."/>
            <person name="Lu T."/>
            <person name="Huang Y."/>
            <person name="Zhao Q."/>
            <person name="Feng Q."/>
            <person name="Zhang L."/>
            <person name="Zhu J."/>
            <person name="Weng Q."/>
            <person name="Mu J."/>
            <person name="Lu Y."/>
            <person name="Fan D."/>
            <person name="Liu Y."/>
            <person name="Guan J."/>
            <person name="Zhang Y."/>
            <person name="Yu S."/>
            <person name="Liu X."/>
            <person name="Zhang Y."/>
            <person name="Hong G."/>
            <person name="Han B."/>
            <person name="Choisne N."/>
            <person name="Demange N."/>
            <person name="Orjeda G."/>
            <person name="Samain S."/>
            <person name="Cattolico L."/>
            <person name="Pelletier E."/>
            <person name="Couloux A."/>
            <person name="Segurens B."/>
            <person name="Wincker P."/>
            <person name="D'Hont A."/>
            <person name="Scarpelli C."/>
            <person name="Weissenbach J."/>
            <person name="Salanoubat M."/>
            <person name="Quetier F."/>
            <person name="Yu Y."/>
            <person name="Kim H.R."/>
            <person name="Rambo T."/>
            <person name="Currie J."/>
            <person name="Collura K."/>
            <person name="Luo M."/>
            <person name="Yang T."/>
            <person name="Ammiraju J.S.S."/>
            <person name="Engler F."/>
            <person name="Soderlund C."/>
            <person name="Wing R.A."/>
            <person name="Palmer L.E."/>
            <person name="de la Bastide M."/>
            <person name="Spiegel L."/>
            <person name="Nascimento L."/>
            <person name="Zutavern T."/>
            <person name="O'Shaughnessy A."/>
            <person name="Dike S."/>
            <person name="Dedhia N."/>
            <person name="Preston R."/>
            <person name="Balija V."/>
            <person name="McCombie W.R."/>
            <person name="Chow T."/>
            <person name="Chen H."/>
            <person name="Chung M."/>
            <person name="Chen C."/>
            <person name="Shaw J."/>
            <person name="Wu H."/>
            <person name="Hsiao K."/>
            <person name="Chao Y."/>
            <person name="Chu M."/>
            <person name="Cheng C."/>
            <person name="Hour A."/>
            <person name="Lee P."/>
            <person name="Lin S."/>
            <person name="Lin Y."/>
            <person name="Liou J."/>
            <person name="Liu S."/>
            <person name="Hsing Y."/>
            <person name="Raghuvanshi S."/>
            <person name="Mohanty A."/>
            <person name="Bharti A.K."/>
            <person name="Gaur A."/>
            <person name="Gupta V."/>
            <person name="Kumar D."/>
            <person name="Ravi V."/>
            <person name="Vij S."/>
            <person name="Kapur A."/>
            <person name="Khurana P."/>
            <person name="Khurana P."/>
            <person name="Khurana J.P."/>
            <person name="Tyagi A.K."/>
            <person name="Gaikwad K."/>
            <person name="Singh A."/>
            <person name="Dalal V."/>
            <person name="Srivastava S."/>
            <person name="Dixit A."/>
            <person name="Pal A.K."/>
            <person name="Ghazi I.A."/>
            <person name="Yadav M."/>
            <person name="Pandit A."/>
            <person name="Bhargava A."/>
            <person name="Sureshbabu K."/>
            <person name="Batra K."/>
            <person name="Sharma T.R."/>
            <person name="Mohapatra T."/>
            <person name="Singh N.K."/>
            <person name="Messing J."/>
            <person name="Nelson A.B."/>
            <person name="Fuks G."/>
            <person name="Kavchok S."/>
            <person name="Keizer G."/>
            <person name="Linton E."/>
            <person name="Llaca V."/>
            <person name="Song R."/>
            <person name="Tanyolac B."/>
            <person name="Young S."/>
            <person name="Ho-Il K."/>
            <person name="Hahn J.H."/>
            <person name="Sangsakoo G."/>
            <person name="Vanavichit A."/>
            <person name="de Mattos Luiz.A.T."/>
            <person name="Zimmer P.D."/>
            <person name="Malone G."/>
            <person name="Dellagostin O."/>
            <person name="de Oliveira A.C."/>
            <person name="Bevan M."/>
            <person name="Bancroft I."/>
            <person name="Minx P."/>
            <person name="Cordum H."/>
            <person name="Wilson R."/>
            <person name="Cheng Z."/>
            <person name="Jin W."/>
            <person name="Jiang J."/>
            <person name="Leong S.A."/>
            <person name="Iwama H."/>
            <person name="Gojobori T."/>
            <person name="Itoh T."/>
            <person name="Niimura Y."/>
            <person name="Fujii Y."/>
            <person name="Habara T."/>
            <person name="Sakai H."/>
            <person name="Sato Y."/>
            <person name="Wilson G."/>
            <person name="Kumar K."/>
            <person name="McCouch S."/>
            <person name="Juretic N."/>
            <person name="Hoen D."/>
            <person name="Wright S."/>
            <person name="Bruskiewich R."/>
            <person name="Bureau T."/>
            <person name="Miyao A."/>
            <person name="Hirochika H."/>
            <person name="Nishikawa T."/>
            <person name="Kadowaki K."/>
            <person name="Sugiura M."/>
            <person name="Burr B."/>
            <person name="Sasaki T."/>
        </authorList>
    </citation>
    <scope>NUCLEOTIDE SEQUENCE [LARGE SCALE GENOMIC DNA]</scope>
    <source>
        <strain evidence="3">cv. Nipponbare</strain>
    </source>
</reference>
<evidence type="ECO:0000256" key="1">
    <source>
        <dbReference type="SAM" id="MobiDB-lite"/>
    </source>
</evidence>
<reference evidence="3" key="2">
    <citation type="journal article" date="2008" name="Nucleic Acids Res.">
        <title>The rice annotation project database (RAP-DB): 2008 update.</title>
        <authorList>
            <consortium name="The rice annotation project (RAP)"/>
        </authorList>
    </citation>
    <scope>GENOME REANNOTATION</scope>
    <source>
        <strain evidence="3">cv. Nipponbare</strain>
    </source>
</reference>